<gene>
    <name evidence="16" type="ORF">ACFW88_02795</name>
</gene>
<name>A0ABW6GYN4_9ACTN</name>
<evidence type="ECO:0000256" key="2">
    <source>
        <dbReference type="ARBA" id="ARBA00001947"/>
    </source>
</evidence>
<evidence type="ECO:0000313" key="16">
    <source>
        <dbReference type="EMBL" id="MFE1749477.1"/>
    </source>
</evidence>
<dbReference type="Pfam" id="PF17900">
    <property type="entry name" value="Peptidase_M1_N"/>
    <property type="match status" value="1"/>
</dbReference>
<dbReference type="InterPro" id="IPR042097">
    <property type="entry name" value="Aminopeptidase_N-like_N_sf"/>
</dbReference>
<sequence>MYRSAPVVRTATAATAVLALTLTGCAGGVHGTPGGHGLRDAYFPKAGNGGYDVSHYGLTLDYDPARRHLTGTAVITARAGQDLSAFDLDLEGLDVHSVTVEGAPARFSRAGQELTVRPHDELAQGETFVVTVRYSGTPRTITDPDDSKEGWLPTADGALALGEPTGSMAWFPGNDHPSDKAAYDVSVTVPKDLQAVSNGELRSDTADGGRRTYLWHTAEPMATYLATVAIGHFDITRGTLEDGLPVYVAVDPTQSEASRAVLAKLPEIMEWEEHTFGPYPFSSAGVIVDRPGDAGYALETQNRPVFAGAPELNTLVHELAHQWYGDSVTPRSWRDMWLNEGFATYASWLWDEDHGGDTCQQTFDSLYRGDYFGDDADNKALWSYPPARPSDAAHISDRPVYERGAMVLHKIRQLVGDDAFFGILRGWAAAHRHGNADTDEFTAYVEKKAPGKDFGPIWKTWLYGDGKPARP</sequence>
<evidence type="ECO:0000256" key="3">
    <source>
        <dbReference type="ARBA" id="ARBA00010136"/>
    </source>
</evidence>
<evidence type="ECO:0000256" key="11">
    <source>
        <dbReference type="ARBA" id="ARBA00029811"/>
    </source>
</evidence>
<comment type="cofactor">
    <cofactor evidence="2">
        <name>Zn(2+)</name>
        <dbReference type="ChEBI" id="CHEBI:29105"/>
    </cofactor>
</comment>
<comment type="similarity">
    <text evidence="3">Belongs to the peptidase M1 family.</text>
</comment>
<evidence type="ECO:0000256" key="5">
    <source>
        <dbReference type="ARBA" id="ARBA00015611"/>
    </source>
</evidence>
<evidence type="ECO:0000259" key="15">
    <source>
        <dbReference type="Pfam" id="PF17900"/>
    </source>
</evidence>
<keyword evidence="7" id="KW-0479">Metal-binding</keyword>
<dbReference type="Proteomes" id="UP001599756">
    <property type="component" value="Unassembled WGS sequence"/>
</dbReference>
<keyword evidence="13" id="KW-0732">Signal</keyword>
<evidence type="ECO:0000256" key="9">
    <source>
        <dbReference type="ARBA" id="ARBA00022833"/>
    </source>
</evidence>
<dbReference type="Gene3D" id="2.60.40.1730">
    <property type="entry name" value="tricorn interacting facor f3 domain"/>
    <property type="match status" value="1"/>
</dbReference>
<evidence type="ECO:0000256" key="7">
    <source>
        <dbReference type="ARBA" id="ARBA00022723"/>
    </source>
</evidence>
<evidence type="ECO:0000313" key="17">
    <source>
        <dbReference type="Proteomes" id="UP001599756"/>
    </source>
</evidence>
<dbReference type="InterPro" id="IPR045357">
    <property type="entry name" value="Aminopeptidase_N-like_N"/>
</dbReference>
<evidence type="ECO:0000256" key="8">
    <source>
        <dbReference type="ARBA" id="ARBA00022801"/>
    </source>
</evidence>
<keyword evidence="9" id="KW-0862">Zinc</keyword>
<dbReference type="PRINTS" id="PR00756">
    <property type="entry name" value="ALADIPTASE"/>
</dbReference>
<feature type="domain" description="Aminopeptidase N-like N-terminal" evidence="15">
    <location>
        <begin position="54"/>
        <end position="225"/>
    </location>
</feature>
<dbReference type="SUPFAM" id="SSF55486">
    <property type="entry name" value="Metalloproteases ('zincins'), catalytic domain"/>
    <property type="match status" value="1"/>
</dbReference>
<evidence type="ECO:0000256" key="10">
    <source>
        <dbReference type="ARBA" id="ARBA00023049"/>
    </source>
</evidence>
<dbReference type="Pfam" id="PF01433">
    <property type="entry name" value="Peptidase_M1"/>
    <property type="match status" value="1"/>
</dbReference>
<comment type="caution">
    <text evidence="16">The sequence shown here is derived from an EMBL/GenBank/DDBJ whole genome shotgun (WGS) entry which is preliminary data.</text>
</comment>
<dbReference type="PROSITE" id="PS51257">
    <property type="entry name" value="PROKAR_LIPOPROTEIN"/>
    <property type="match status" value="1"/>
</dbReference>
<reference evidence="16 17" key="1">
    <citation type="submission" date="2024-09" db="EMBL/GenBank/DDBJ databases">
        <title>The Natural Products Discovery Center: Release of the First 8490 Sequenced Strains for Exploring Actinobacteria Biosynthetic Diversity.</title>
        <authorList>
            <person name="Kalkreuter E."/>
            <person name="Kautsar S.A."/>
            <person name="Yang D."/>
            <person name="Bader C.D."/>
            <person name="Teijaro C.N."/>
            <person name="Fluegel L."/>
            <person name="Davis C.M."/>
            <person name="Simpson J.R."/>
            <person name="Lauterbach L."/>
            <person name="Steele A.D."/>
            <person name="Gui C."/>
            <person name="Meng S."/>
            <person name="Li G."/>
            <person name="Viehrig K."/>
            <person name="Ye F."/>
            <person name="Su P."/>
            <person name="Kiefer A.F."/>
            <person name="Nichols A."/>
            <person name="Cepeda A.J."/>
            <person name="Yan W."/>
            <person name="Fan B."/>
            <person name="Jiang Y."/>
            <person name="Adhikari A."/>
            <person name="Zheng C.-J."/>
            <person name="Schuster L."/>
            <person name="Cowan T.M."/>
            <person name="Smanski M.J."/>
            <person name="Chevrette M.G."/>
            <person name="De Carvalho L.P.S."/>
            <person name="Shen B."/>
        </authorList>
    </citation>
    <scope>NUCLEOTIDE SEQUENCE [LARGE SCALE GENOMIC DNA]</scope>
    <source>
        <strain evidence="16 17">NPDC059500</strain>
    </source>
</reference>
<dbReference type="EMBL" id="JBHYTS010000003">
    <property type="protein sequence ID" value="MFE1749477.1"/>
    <property type="molecule type" value="Genomic_DNA"/>
</dbReference>
<dbReference type="SUPFAM" id="SSF63737">
    <property type="entry name" value="Leukotriene A4 hydrolase N-terminal domain"/>
    <property type="match status" value="1"/>
</dbReference>
<evidence type="ECO:0000256" key="12">
    <source>
        <dbReference type="ARBA" id="ARBA00031533"/>
    </source>
</evidence>
<comment type="catalytic activity">
    <reaction evidence="1">
        <text>Release of an N-terminal amino acid, Xaa-|-Yaa- from a peptide, amide or arylamide. Xaa is preferably Ala, but may be most amino acids including Pro (slow action). When a terminal hydrophobic residue is followed by a prolyl residue, the two may be released as an intact Xaa-Pro dipeptide.</text>
        <dbReference type="EC" id="3.4.11.2"/>
    </reaction>
</comment>
<organism evidence="16 17">
    <name type="scientific">Streptomyces anandii</name>
    <dbReference type="NCBI Taxonomy" id="285454"/>
    <lineage>
        <taxon>Bacteria</taxon>
        <taxon>Bacillati</taxon>
        <taxon>Actinomycetota</taxon>
        <taxon>Actinomycetes</taxon>
        <taxon>Kitasatosporales</taxon>
        <taxon>Streptomycetaceae</taxon>
        <taxon>Streptomyces</taxon>
    </lineage>
</organism>
<keyword evidence="6" id="KW-0645">Protease</keyword>
<dbReference type="PANTHER" id="PTHR11533">
    <property type="entry name" value="PROTEASE M1 ZINC METALLOPROTEASE"/>
    <property type="match status" value="1"/>
</dbReference>
<dbReference type="GO" id="GO:0004177">
    <property type="term" value="F:aminopeptidase activity"/>
    <property type="evidence" value="ECO:0007669"/>
    <property type="project" value="UniProtKB-KW"/>
</dbReference>
<keyword evidence="10" id="KW-0482">Metalloprotease</keyword>
<feature type="chain" id="PRO_5045144372" description="Aminopeptidase N" evidence="13">
    <location>
        <begin position="27"/>
        <end position="471"/>
    </location>
</feature>
<keyword evidence="8 16" id="KW-0378">Hydrolase</keyword>
<dbReference type="InterPro" id="IPR014782">
    <property type="entry name" value="Peptidase_M1_dom"/>
</dbReference>
<dbReference type="PANTHER" id="PTHR11533:SF297">
    <property type="entry name" value="AMINOPEPTIDASE N"/>
    <property type="match status" value="1"/>
</dbReference>
<dbReference type="RefSeq" id="WP_381829773.1">
    <property type="nucleotide sequence ID" value="NZ_JBHYTS010000003.1"/>
</dbReference>
<evidence type="ECO:0000256" key="13">
    <source>
        <dbReference type="SAM" id="SignalP"/>
    </source>
</evidence>
<feature type="domain" description="Peptidase M1 membrane alanine aminopeptidase" evidence="14">
    <location>
        <begin position="313"/>
        <end position="461"/>
    </location>
</feature>
<keyword evidence="17" id="KW-1185">Reference proteome</keyword>
<feature type="signal peptide" evidence="13">
    <location>
        <begin position="1"/>
        <end position="26"/>
    </location>
</feature>
<keyword evidence="16" id="KW-0031">Aminopeptidase</keyword>
<dbReference type="Gene3D" id="1.10.390.10">
    <property type="entry name" value="Neutral Protease Domain 2"/>
    <property type="match status" value="1"/>
</dbReference>
<accession>A0ABW6GYN4</accession>
<evidence type="ECO:0000256" key="4">
    <source>
        <dbReference type="ARBA" id="ARBA00012564"/>
    </source>
</evidence>
<dbReference type="InterPro" id="IPR001930">
    <property type="entry name" value="Peptidase_M1"/>
</dbReference>
<dbReference type="InterPro" id="IPR027268">
    <property type="entry name" value="Peptidase_M4/M1_CTD_sf"/>
</dbReference>
<dbReference type="EC" id="3.4.11.2" evidence="4"/>
<protein>
    <recommendedName>
        <fullName evidence="5">Aminopeptidase N</fullName>
        <ecNumber evidence="4">3.4.11.2</ecNumber>
    </recommendedName>
    <alternativeName>
        <fullName evidence="11">Alanine aminopeptidase</fullName>
    </alternativeName>
    <alternativeName>
        <fullName evidence="12">Lysyl aminopeptidase</fullName>
    </alternativeName>
</protein>
<evidence type="ECO:0000256" key="1">
    <source>
        <dbReference type="ARBA" id="ARBA00000098"/>
    </source>
</evidence>
<evidence type="ECO:0000259" key="14">
    <source>
        <dbReference type="Pfam" id="PF01433"/>
    </source>
</evidence>
<dbReference type="InterPro" id="IPR050344">
    <property type="entry name" value="Peptidase_M1_aminopeptidases"/>
</dbReference>
<evidence type="ECO:0000256" key="6">
    <source>
        <dbReference type="ARBA" id="ARBA00022670"/>
    </source>
</evidence>
<proteinExistence type="inferred from homology"/>
<dbReference type="CDD" id="cd09603">
    <property type="entry name" value="M1_APN_like"/>
    <property type="match status" value="1"/>
</dbReference>